<reference evidence="13" key="1">
    <citation type="submission" date="2021-07" db="EMBL/GenBank/DDBJ databases">
        <authorList>
            <person name="Branca A.L. A."/>
        </authorList>
    </citation>
    <scope>NUCLEOTIDE SEQUENCE</scope>
</reference>
<keyword evidence="6" id="KW-0560">Oxidoreductase</keyword>
<dbReference type="SUPFAM" id="SSF53720">
    <property type="entry name" value="ALDH-like"/>
    <property type="match status" value="1"/>
</dbReference>
<organism evidence="13 14">
    <name type="scientific">Penicillium egyptiacum</name>
    <dbReference type="NCBI Taxonomy" id="1303716"/>
    <lineage>
        <taxon>Eukaryota</taxon>
        <taxon>Fungi</taxon>
        <taxon>Dikarya</taxon>
        <taxon>Ascomycota</taxon>
        <taxon>Pezizomycotina</taxon>
        <taxon>Eurotiomycetes</taxon>
        <taxon>Eurotiomycetidae</taxon>
        <taxon>Eurotiales</taxon>
        <taxon>Aspergillaceae</taxon>
        <taxon>Penicillium</taxon>
    </lineage>
</organism>
<comment type="pathway">
    <text evidence="1">Amino-acid biosynthesis; L-proline biosynthesis; L-glutamate 5-semialdehyde from L-glutamate: step 2/2.</text>
</comment>
<dbReference type="OrthoDB" id="1934954at2759"/>
<keyword evidence="4" id="KW-0641">Proline biosynthesis</keyword>
<dbReference type="Proteomes" id="UP001154252">
    <property type="component" value="Unassembled WGS sequence"/>
</dbReference>
<dbReference type="InterPro" id="IPR000965">
    <property type="entry name" value="GPR_dom"/>
</dbReference>
<evidence type="ECO:0000256" key="5">
    <source>
        <dbReference type="ARBA" id="ARBA00022857"/>
    </source>
</evidence>
<comment type="similarity">
    <text evidence="9">Belongs to the gamma-glutamyl phosphate reductase family.</text>
</comment>
<dbReference type="FunFam" id="3.40.309.10:FF:000006">
    <property type="entry name" value="Gamma-glutamyl phosphate reductase"/>
    <property type="match status" value="1"/>
</dbReference>
<evidence type="ECO:0000256" key="10">
    <source>
        <dbReference type="ARBA" id="ARBA00075718"/>
    </source>
</evidence>
<feature type="domain" description="Aldehyde dehydrogenase" evidence="12">
    <location>
        <begin position="7"/>
        <end position="285"/>
    </location>
</feature>
<keyword evidence="14" id="KW-1185">Reference proteome</keyword>
<dbReference type="GO" id="GO:0008652">
    <property type="term" value="P:amino acid biosynthetic process"/>
    <property type="evidence" value="ECO:0007669"/>
    <property type="project" value="UniProtKB-KW"/>
</dbReference>
<dbReference type="HAMAP" id="MF_00412">
    <property type="entry name" value="ProA"/>
    <property type="match status" value="1"/>
</dbReference>
<accession>A0A9W4K5U1</accession>
<evidence type="ECO:0000256" key="1">
    <source>
        <dbReference type="ARBA" id="ARBA00004985"/>
    </source>
</evidence>
<evidence type="ECO:0000256" key="9">
    <source>
        <dbReference type="ARBA" id="ARBA00060997"/>
    </source>
</evidence>
<name>A0A9W4K5U1_9EURO</name>
<evidence type="ECO:0000256" key="8">
    <source>
        <dbReference type="ARBA" id="ARBA00059423"/>
    </source>
</evidence>
<evidence type="ECO:0000259" key="12">
    <source>
        <dbReference type="Pfam" id="PF00171"/>
    </source>
</evidence>
<dbReference type="GO" id="GO:0004350">
    <property type="term" value="F:glutamate-5-semialdehyde dehydrogenase activity"/>
    <property type="evidence" value="ECO:0007669"/>
    <property type="project" value="UniProtKB-EC"/>
</dbReference>
<dbReference type="EC" id="1.2.1.41" evidence="2"/>
<dbReference type="AlphaFoldDB" id="A0A9W4K5U1"/>
<comment type="catalytic activity">
    <reaction evidence="7">
        <text>L-glutamate 5-semialdehyde + phosphate + NADP(+) = L-glutamyl 5-phosphate + NADPH + H(+)</text>
        <dbReference type="Rhea" id="RHEA:19541"/>
        <dbReference type="ChEBI" id="CHEBI:15378"/>
        <dbReference type="ChEBI" id="CHEBI:43474"/>
        <dbReference type="ChEBI" id="CHEBI:57783"/>
        <dbReference type="ChEBI" id="CHEBI:58066"/>
        <dbReference type="ChEBI" id="CHEBI:58274"/>
        <dbReference type="ChEBI" id="CHEBI:58349"/>
        <dbReference type="EC" id="1.2.1.41"/>
    </reaction>
</comment>
<dbReference type="Pfam" id="PF00171">
    <property type="entry name" value="Aldedh"/>
    <property type="match status" value="1"/>
</dbReference>
<evidence type="ECO:0000256" key="6">
    <source>
        <dbReference type="ARBA" id="ARBA00023002"/>
    </source>
</evidence>
<keyword evidence="5" id="KW-0521">NADP</keyword>
<dbReference type="Gene3D" id="3.40.309.10">
    <property type="entry name" value="Aldehyde Dehydrogenase, Chain A, domain 2"/>
    <property type="match status" value="1"/>
</dbReference>
<dbReference type="PIRSF" id="PIRSF000151">
    <property type="entry name" value="GPR"/>
    <property type="match status" value="1"/>
</dbReference>
<evidence type="ECO:0000256" key="2">
    <source>
        <dbReference type="ARBA" id="ARBA00013002"/>
    </source>
</evidence>
<comment type="function">
    <text evidence="8">Catalyzes the NADPH dependent reduction of L-gamma-glutamyl 5-phosphate into L-glutamate 5-semialdehyde and phosphate. The product spontaneously undergoes cyclization to form 1-pyrroline-5-carboxylate.</text>
</comment>
<evidence type="ECO:0000313" key="14">
    <source>
        <dbReference type="Proteomes" id="UP001154252"/>
    </source>
</evidence>
<dbReference type="GO" id="GO:0050661">
    <property type="term" value="F:NADP binding"/>
    <property type="evidence" value="ECO:0007669"/>
    <property type="project" value="InterPro"/>
</dbReference>
<dbReference type="Gene3D" id="3.40.605.10">
    <property type="entry name" value="Aldehyde Dehydrogenase, Chain A, domain 1"/>
    <property type="match status" value="1"/>
</dbReference>
<keyword evidence="3" id="KW-0028">Amino-acid biosynthesis</keyword>
<protein>
    <recommendedName>
        <fullName evidence="2">glutamate-5-semialdehyde dehydrogenase</fullName>
        <ecNumber evidence="2">1.2.1.41</ecNumber>
    </recommendedName>
    <alternativeName>
        <fullName evidence="11">Glutamate-5-semialdehyde dehydrogenase</fullName>
    </alternativeName>
    <alternativeName>
        <fullName evidence="10">Glutamyl-gamma-semialdehyde dehydrogenase</fullName>
    </alternativeName>
</protein>
<evidence type="ECO:0000256" key="3">
    <source>
        <dbReference type="ARBA" id="ARBA00022605"/>
    </source>
</evidence>
<dbReference type="PANTHER" id="PTHR11063">
    <property type="entry name" value="GLUTAMATE SEMIALDEHYDE DEHYDROGENASE"/>
    <property type="match status" value="1"/>
</dbReference>
<dbReference type="EMBL" id="CAJVRC010000843">
    <property type="protein sequence ID" value="CAG8889491.1"/>
    <property type="molecule type" value="Genomic_DNA"/>
</dbReference>
<dbReference type="CDD" id="cd07079">
    <property type="entry name" value="ALDH_F18-19_ProA-GPR"/>
    <property type="match status" value="1"/>
</dbReference>
<comment type="caution">
    <text evidence="13">The sequence shown here is derived from an EMBL/GenBank/DDBJ whole genome shotgun (WGS) entry which is preliminary data.</text>
</comment>
<evidence type="ECO:0000256" key="11">
    <source>
        <dbReference type="ARBA" id="ARBA00077451"/>
    </source>
</evidence>
<dbReference type="NCBIfam" id="TIGR00407">
    <property type="entry name" value="proA"/>
    <property type="match status" value="1"/>
</dbReference>
<evidence type="ECO:0000313" key="13">
    <source>
        <dbReference type="EMBL" id="CAG8889491.1"/>
    </source>
</evidence>
<dbReference type="InterPro" id="IPR012134">
    <property type="entry name" value="Glu-5-SA_DH"/>
</dbReference>
<sequence>MSLTESAAVDVAHSASRASRRLATLSNDERNKALTLLHDALEMNRKDILEANARDVELATIAAESGNLSRSVLKRLDLSRPGKYKDMLDGILSVRDLEDPIGKVTLRTLLDDGLTLERVSCPIGVLLIIFEARPEVIANIAALAIKSGNAAILKGGKESMESFAAIANVVSKAIAESRVPVSSIQLVKTRDVVSSLLAQDRLIDLVIPRGSNELVRFVKDNTKIPVLGHADGLCSAYIHADADIDTAVKVIVDSKTNYPAACNSLECLLVHGDTLEFVFPAVASALLEKGVTLRCDPDSKSALTKRLPAEKSAQVQTATESDYNTEFLDLVLAVRTIPSTDPSTTAVEAAITHINMHSSKHTEIILTQSKEVADMFMGGIDSAGVFWNASTRFADGMRFGFGTEVGISTNKIHSRGPVGLEGLTIYKYLIRGNGHGAADYDGEGGKKYLHTKLPIDQ</sequence>
<evidence type="ECO:0000256" key="4">
    <source>
        <dbReference type="ARBA" id="ARBA00022650"/>
    </source>
</evidence>
<evidence type="ECO:0000256" key="7">
    <source>
        <dbReference type="ARBA" id="ARBA00049024"/>
    </source>
</evidence>
<dbReference type="InterPro" id="IPR015590">
    <property type="entry name" value="Aldehyde_DH_dom"/>
</dbReference>
<dbReference type="InterPro" id="IPR016163">
    <property type="entry name" value="Ald_DH_C"/>
</dbReference>
<dbReference type="NCBIfam" id="NF001221">
    <property type="entry name" value="PRK00197.1"/>
    <property type="match status" value="1"/>
</dbReference>
<dbReference type="InterPro" id="IPR016161">
    <property type="entry name" value="Ald_DH/histidinol_DH"/>
</dbReference>
<dbReference type="PANTHER" id="PTHR11063:SF8">
    <property type="entry name" value="DELTA-1-PYRROLINE-5-CARBOXYLATE SYNTHASE"/>
    <property type="match status" value="1"/>
</dbReference>
<gene>
    <name evidence="13" type="ORF">PEGY_LOCUS1839</name>
</gene>
<proteinExistence type="inferred from homology"/>
<dbReference type="InterPro" id="IPR016162">
    <property type="entry name" value="Ald_DH_N"/>
</dbReference>